<dbReference type="AlphaFoldDB" id="A0A1W2D3F4"/>
<proteinExistence type="inferred from homology"/>
<evidence type="ECO:0000313" key="6">
    <source>
        <dbReference type="Proteomes" id="UP000192674"/>
    </source>
</evidence>
<dbReference type="InterPro" id="IPR042099">
    <property type="entry name" value="ANL_N_sf"/>
</dbReference>
<evidence type="ECO:0000256" key="1">
    <source>
        <dbReference type="ARBA" id="ARBA00006432"/>
    </source>
</evidence>
<dbReference type="InterPro" id="IPR000873">
    <property type="entry name" value="AMP-dep_synth/lig_dom"/>
</dbReference>
<dbReference type="PANTHER" id="PTHR43201">
    <property type="entry name" value="ACYL-COA SYNTHETASE"/>
    <property type="match status" value="1"/>
</dbReference>
<dbReference type="GO" id="GO:0006631">
    <property type="term" value="P:fatty acid metabolic process"/>
    <property type="evidence" value="ECO:0007669"/>
    <property type="project" value="TreeGrafter"/>
</dbReference>
<dbReference type="OrthoDB" id="9803968at2"/>
<feature type="domain" description="AMP-binding enzyme C-terminal" evidence="4">
    <location>
        <begin position="394"/>
        <end position="469"/>
    </location>
</feature>
<dbReference type="Gene3D" id="3.30.300.30">
    <property type="match status" value="1"/>
</dbReference>
<accession>A0A1W2D3F4</accession>
<keyword evidence="6" id="KW-1185">Reference proteome</keyword>
<dbReference type="EMBL" id="FWXV01000002">
    <property type="protein sequence ID" value="SMC91568.1"/>
    <property type="molecule type" value="Genomic_DNA"/>
</dbReference>
<evidence type="ECO:0000313" key="5">
    <source>
        <dbReference type="EMBL" id="SMC91568.1"/>
    </source>
</evidence>
<feature type="domain" description="AMP-dependent synthetase/ligase" evidence="3">
    <location>
        <begin position="14"/>
        <end position="346"/>
    </location>
</feature>
<dbReference type="RefSeq" id="WP_084426522.1">
    <property type="nucleotide sequence ID" value="NZ_FWXV01000002.1"/>
</dbReference>
<evidence type="ECO:0000259" key="4">
    <source>
        <dbReference type="Pfam" id="PF13193"/>
    </source>
</evidence>
<name>A0A1W2D3F4_KIBAR</name>
<protein>
    <submittedName>
        <fullName evidence="5">Long-chain acyl-CoA synthetase</fullName>
    </submittedName>
</protein>
<keyword evidence="2" id="KW-0436">Ligase</keyword>
<dbReference type="Pfam" id="PF00501">
    <property type="entry name" value="AMP-binding"/>
    <property type="match status" value="1"/>
</dbReference>
<evidence type="ECO:0000256" key="2">
    <source>
        <dbReference type="ARBA" id="ARBA00022598"/>
    </source>
</evidence>
<dbReference type="PANTHER" id="PTHR43201:SF5">
    <property type="entry name" value="MEDIUM-CHAIN ACYL-COA LIGASE ACSF2, MITOCHONDRIAL"/>
    <property type="match status" value="1"/>
</dbReference>
<evidence type="ECO:0000259" key="3">
    <source>
        <dbReference type="Pfam" id="PF00501"/>
    </source>
</evidence>
<dbReference type="InterPro" id="IPR045851">
    <property type="entry name" value="AMP-bd_C_sf"/>
</dbReference>
<reference evidence="5 6" key="1">
    <citation type="submission" date="2017-04" db="EMBL/GenBank/DDBJ databases">
        <authorList>
            <person name="Afonso C.L."/>
            <person name="Miller P.J."/>
            <person name="Scott M.A."/>
            <person name="Spackman E."/>
            <person name="Goraichik I."/>
            <person name="Dimitrov K.M."/>
            <person name="Suarez D.L."/>
            <person name="Swayne D.E."/>
        </authorList>
    </citation>
    <scope>NUCLEOTIDE SEQUENCE [LARGE SCALE GENOMIC DNA]</scope>
    <source>
        <strain evidence="5 6">DSM 43828</strain>
    </source>
</reference>
<organism evidence="5 6">
    <name type="scientific">Kibdelosporangium aridum</name>
    <dbReference type="NCBI Taxonomy" id="2030"/>
    <lineage>
        <taxon>Bacteria</taxon>
        <taxon>Bacillati</taxon>
        <taxon>Actinomycetota</taxon>
        <taxon>Actinomycetes</taxon>
        <taxon>Pseudonocardiales</taxon>
        <taxon>Pseudonocardiaceae</taxon>
        <taxon>Kibdelosporangium</taxon>
    </lineage>
</organism>
<dbReference type="GO" id="GO:0031956">
    <property type="term" value="F:medium-chain fatty acid-CoA ligase activity"/>
    <property type="evidence" value="ECO:0007669"/>
    <property type="project" value="TreeGrafter"/>
</dbReference>
<dbReference type="InterPro" id="IPR025110">
    <property type="entry name" value="AMP-bd_C"/>
</dbReference>
<dbReference type="Pfam" id="PF13193">
    <property type="entry name" value="AMP-binding_C"/>
    <property type="match status" value="1"/>
</dbReference>
<sequence>MPEAPRNVSDLVANAAEKAPDHLAFAEATSDNAVSWAKLDNAVNAEARRLLDAGIQPGDRVAIQLPTGIGFVIALFGALRAGATAVPMAVELPDRERDRVLDDSKPKVVTDQAPDLDASAEAVRGAPGGEDIALLCYTSGTAGTPRGVMLSHRALLANVEQCAALKPAPVTSTDRVLLAVPLFHAYGLGPGLFQVASTAASAVLMDHFSVEPALQLCEDFRITVIVGVPPMYQAFAQVPAERLATSLATLRLLTSGAAPLEPSVLQAMYRATGLNIYEGYGLTETGPVLTWTLVGGVAKPGSVGRPIPGVELRLVDSDGTPGGDEDGEDDAGVVSVRGANLFSGYWPDGAHGPDAEGWFRTGDVGYLDDDGDLHLVDRANDLIIVNGFNVYPHEVEQVLVELTEIAEAAAVGVPDERTGERVKAVVVLRDGAELTEDQVREHCAARLAKFKVPGPVEFVTTLPHSITGKLRRASLR</sequence>
<gene>
    <name evidence="5" type="ORF">SAMN05661093_02767</name>
</gene>
<dbReference type="SUPFAM" id="SSF56801">
    <property type="entry name" value="Acetyl-CoA synthetase-like"/>
    <property type="match status" value="1"/>
</dbReference>
<dbReference type="Gene3D" id="3.40.50.12780">
    <property type="entry name" value="N-terminal domain of ligase-like"/>
    <property type="match status" value="1"/>
</dbReference>
<comment type="similarity">
    <text evidence="1">Belongs to the ATP-dependent AMP-binding enzyme family.</text>
</comment>
<dbReference type="Proteomes" id="UP000192674">
    <property type="component" value="Unassembled WGS sequence"/>
</dbReference>